<evidence type="ECO:0000313" key="3">
    <source>
        <dbReference type="Proteomes" id="UP000179284"/>
    </source>
</evidence>
<name>A0A1D9P0T9_9FIRM</name>
<dbReference type="RefSeq" id="WP_071175841.1">
    <property type="nucleotide sequence ID" value="NZ_CP017831.1"/>
</dbReference>
<gene>
    <name evidence="2" type="ORF">bhn_I1089</name>
</gene>
<keyword evidence="3" id="KW-1185">Reference proteome</keyword>
<dbReference type="KEGG" id="bhu:bhn_I1089"/>
<dbReference type="EMBL" id="CP017831">
    <property type="protein sequence ID" value="AOZ96123.1"/>
    <property type="molecule type" value="Genomic_DNA"/>
</dbReference>
<protein>
    <submittedName>
        <fullName evidence="2">Uncharacterized protein</fullName>
    </submittedName>
</protein>
<dbReference type="AlphaFoldDB" id="A0A1D9P0T9"/>
<reference evidence="3" key="1">
    <citation type="submission" date="2016-10" db="EMBL/GenBank/DDBJ databases">
        <title>The complete genome sequence of the rumen bacterium Butyrivibrio hungatei MB2003.</title>
        <authorList>
            <person name="Palevich N."/>
            <person name="Kelly W.J."/>
            <person name="Leahy S.C."/>
            <person name="Altermann E."/>
            <person name="Rakonjac J."/>
            <person name="Attwood G.T."/>
        </authorList>
    </citation>
    <scope>NUCLEOTIDE SEQUENCE [LARGE SCALE GENOMIC DNA]</scope>
    <source>
        <strain evidence="3">MB2003</strain>
    </source>
</reference>
<proteinExistence type="predicted"/>
<sequence>MQMLVVAIVLSICGLLSSFILIGIFPSIISFCLSIYCLSKEKTINTVRALLMSLVGILVPIIMYLNTFGLHLPYDKGEGYGTFKQILYDNYSNFGFDMSFMVKDYKTIDEQVAATAATSDDGIYYVSDGVVQEEAGYNEIVTTEADSSESSLDNSKYPESIFESFEDIEKEYETTAKSTEIGASDDDMPSYGGLPVGTLIVAQYFREDDHNCNPVLVLQNKTGNLCRYECMFTARDKDGNEIATSERTSEVVPDGAKFVIEGRFDKSELGGTLPSMYEFTISKRTPYEKDVTEDVCVYTKIDGNSVILAAENPTSLKVKVDAYVLFFDGDELVDCIWLIPSNKDEVCITPGSVATIKGDAYYRFDRIETYYTAYEAVETR</sequence>
<dbReference type="OrthoDB" id="1999308at2"/>
<organism evidence="2 3">
    <name type="scientific">Butyrivibrio hungatei</name>
    <dbReference type="NCBI Taxonomy" id="185008"/>
    <lineage>
        <taxon>Bacteria</taxon>
        <taxon>Bacillati</taxon>
        <taxon>Bacillota</taxon>
        <taxon>Clostridia</taxon>
        <taxon>Lachnospirales</taxon>
        <taxon>Lachnospiraceae</taxon>
        <taxon>Butyrivibrio</taxon>
    </lineage>
</organism>
<keyword evidence="1" id="KW-1133">Transmembrane helix</keyword>
<feature type="transmembrane region" description="Helical" evidence="1">
    <location>
        <begin position="50"/>
        <end position="74"/>
    </location>
</feature>
<accession>A0A1D9P0T9</accession>
<feature type="transmembrane region" description="Helical" evidence="1">
    <location>
        <begin position="6"/>
        <end position="38"/>
    </location>
</feature>
<keyword evidence="1" id="KW-0472">Membrane</keyword>
<evidence type="ECO:0000313" key="2">
    <source>
        <dbReference type="EMBL" id="AOZ96123.1"/>
    </source>
</evidence>
<evidence type="ECO:0000256" key="1">
    <source>
        <dbReference type="SAM" id="Phobius"/>
    </source>
</evidence>
<keyword evidence="1" id="KW-0812">Transmembrane</keyword>
<dbReference type="Proteomes" id="UP000179284">
    <property type="component" value="Chromosome I"/>
</dbReference>